<comment type="caution">
    <text evidence="1">The sequence shown here is derived from an EMBL/GenBank/DDBJ whole genome shotgun (WGS) entry which is preliminary data.</text>
</comment>
<name>X0YCT1_9ZZZZ</name>
<dbReference type="EMBL" id="BART01008339">
    <property type="protein sequence ID" value="GAG53685.1"/>
    <property type="molecule type" value="Genomic_DNA"/>
</dbReference>
<sequence length="415" mass="47198">KQWLRVLFGPVRVFSLDSSSLPSRDKQDLLALHRGAQIVSEIEKNAFKVVIDHNFYMDKDEVHPGSSMSINIQRTPLPLEGIYVFPQEKPVEIHSIGLQLEGRYFPGEIEFLVSEQNQDEMFESLGKFQIKPEKKSYQEYKFEGIKAKYLKIRILSSANENYVQINEMFVKGFHEGSPQTTGSTSGLSAGPPGKIMFEDDFSSGNLDHWQIWNDPDANDEDSQWAVVLSEFSDIYNAFDHPATFLLTGDQGWTGYSLLTNLYAVRSDGNLSGFVFGYKDSDNYYMAGYNFQKNRFELGRHTPQGFEILAFAAVEYPRKQWFPLKLDSGRHRILFRFDNKIIFDLDVAVPVSGKVGLGTSALNVGVINFDKYQVVSIEETSLPDRELQDILASRRGAAVIYRETLPKGDKFDDLID</sequence>
<dbReference type="Gene3D" id="2.60.120.260">
    <property type="entry name" value="Galactose-binding domain-like"/>
    <property type="match status" value="1"/>
</dbReference>
<feature type="non-terminal residue" evidence="1">
    <location>
        <position position="415"/>
    </location>
</feature>
<protein>
    <submittedName>
        <fullName evidence="1">Uncharacterized protein</fullName>
    </submittedName>
</protein>
<evidence type="ECO:0000313" key="1">
    <source>
        <dbReference type="EMBL" id="GAG53685.1"/>
    </source>
</evidence>
<dbReference type="Gene3D" id="2.60.120.560">
    <property type="entry name" value="Exo-inulinase, domain 1"/>
    <property type="match status" value="1"/>
</dbReference>
<proteinExistence type="predicted"/>
<organism evidence="1">
    <name type="scientific">marine sediment metagenome</name>
    <dbReference type="NCBI Taxonomy" id="412755"/>
    <lineage>
        <taxon>unclassified sequences</taxon>
        <taxon>metagenomes</taxon>
        <taxon>ecological metagenomes</taxon>
    </lineage>
</organism>
<gene>
    <name evidence="1" type="ORF">S01H4_18784</name>
</gene>
<feature type="non-terminal residue" evidence="1">
    <location>
        <position position="1"/>
    </location>
</feature>
<dbReference type="AlphaFoldDB" id="X0YCT1"/>
<reference evidence="1" key="1">
    <citation type="journal article" date="2014" name="Front. Microbiol.">
        <title>High frequency of phylogenetically diverse reductive dehalogenase-homologous genes in deep subseafloor sedimentary metagenomes.</title>
        <authorList>
            <person name="Kawai M."/>
            <person name="Futagami T."/>
            <person name="Toyoda A."/>
            <person name="Takaki Y."/>
            <person name="Nishi S."/>
            <person name="Hori S."/>
            <person name="Arai W."/>
            <person name="Tsubouchi T."/>
            <person name="Morono Y."/>
            <person name="Uchiyama I."/>
            <person name="Ito T."/>
            <person name="Fujiyama A."/>
            <person name="Inagaki F."/>
            <person name="Takami H."/>
        </authorList>
    </citation>
    <scope>NUCLEOTIDE SEQUENCE</scope>
    <source>
        <strain evidence="1">Expedition CK06-06</strain>
    </source>
</reference>
<accession>X0YCT1</accession>